<protein>
    <submittedName>
        <fullName evidence="1">Uncharacterized protein</fullName>
    </submittedName>
</protein>
<evidence type="ECO:0000313" key="2">
    <source>
        <dbReference type="Proteomes" id="UP000000600"/>
    </source>
</evidence>
<proteinExistence type="predicted"/>
<accession>A0C3W4</accession>
<evidence type="ECO:0000313" key="1">
    <source>
        <dbReference type="EMBL" id="CAK65481.1"/>
    </source>
</evidence>
<dbReference type="InParanoid" id="A0C3W4"/>
<name>A0C3W4_PARTE</name>
<dbReference type="AlphaFoldDB" id="A0C3W4"/>
<dbReference type="GeneID" id="76803742"/>
<reference evidence="1 2" key="1">
    <citation type="journal article" date="2006" name="Nature">
        <title>Global trends of whole-genome duplications revealed by the ciliate Paramecium tetraurelia.</title>
        <authorList>
            <consortium name="Genoscope"/>
            <person name="Aury J.-M."/>
            <person name="Jaillon O."/>
            <person name="Duret L."/>
            <person name="Noel B."/>
            <person name="Jubin C."/>
            <person name="Porcel B.M."/>
            <person name="Segurens B."/>
            <person name="Daubin V."/>
            <person name="Anthouard V."/>
            <person name="Aiach N."/>
            <person name="Arnaiz O."/>
            <person name="Billaut A."/>
            <person name="Beisson J."/>
            <person name="Blanc I."/>
            <person name="Bouhouche K."/>
            <person name="Camara F."/>
            <person name="Duharcourt S."/>
            <person name="Guigo R."/>
            <person name="Gogendeau D."/>
            <person name="Katinka M."/>
            <person name="Keller A.-M."/>
            <person name="Kissmehl R."/>
            <person name="Klotz C."/>
            <person name="Koll F."/>
            <person name="Le Moue A."/>
            <person name="Lepere C."/>
            <person name="Malinsky S."/>
            <person name="Nowacki M."/>
            <person name="Nowak J.K."/>
            <person name="Plattner H."/>
            <person name="Poulain J."/>
            <person name="Ruiz F."/>
            <person name="Serrano V."/>
            <person name="Zagulski M."/>
            <person name="Dessen P."/>
            <person name="Betermier M."/>
            <person name="Weissenbach J."/>
            <person name="Scarpelli C."/>
            <person name="Schachter V."/>
            <person name="Sperling L."/>
            <person name="Meyer E."/>
            <person name="Cohen J."/>
            <person name="Wincker P."/>
        </authorList>
    </citation>
    <scope>NUCLEOTIDE SEQUENCE [LARGE SCALE GENOMIC DNA]</scope>
    <source>
        <strain evidence="1 2">Stock d4-2</strain>
    </source>
</reference>
<sequence length="42" mass="4960">MVPKSFKSVDINRQFDCSMFDHIFQQSKLFTPAVLTSEFFEI</sequence>
<dbReference type="HOGENOM" id="CLU_3261666_0_0_1"/>
<gene>
    <name evidence="1" type="ORF">GSPATT00034960001</name>
</gene>
<dbReference type="EMBL" id="CT868039">
    <property type="protein sequence ID" value="CAK65481.1"/>
    <property type="molecule type" value="Genomic_DNA"/>
</dbReference>
<keyword evidence="2" id="KW-1185">Reference proteome</keyword>
<dbReference type="Proteomes" id="UP000000600">
    <property type="component" value="Unassembled WGS sequence"/>
</dbReference>
<dbReference type="RefSeq" id="XP_052287127.1">
    <property type="nucleotide sequence ID" value="XM_052431208.1"/>
</dbReference>
<organism evidence="1 2">
    <name type="scientific">Paramecium tetraurelia</name>
    <dbReference type="NCBI Taxonomy" id="5888"/>
    <lineage>
        <taxon>Eukaryota</taxon>
        <taxon>Sar</taxon>
        <taxon>Alveolata</taxon>
        <taxon>Ciliophora</taxon>
        <taxon>Intramacronucleata</taxon>
        <taxon>Oligohymenophorea</taxon>
        <taxon>Peniculida</taxon>
        <taxon>Parameciidae</taxon>
        <taxon>Paramecium</taxon>
    </lineage>
</organism>